<dbReference type="Proteomes" id="UP000275267">
    <property type="component" value="Unassembled WGS sequence"/>
</dbReference>
<dbReference type="GO" id="GO:0004857">
    <property type="term" value="F:enzyme inhibitor activity"/>
    <property type="evidence" value="ECO:0007669"/>
    <property type="project" value="InterPro"/>
</dbReference>
<keyword evidence="3" id="KW-1185">Reference proteome</keyword>
<evidence type="ECO:0000313" key="2">
    <source>
        <dbReference type="EMBL" id="RLM92458.1"/>
    </source>
</evidence>
<reference evidence="3" key="1">
    <citation type="journal article" date="2019" name="Nat. Commun.">
        <title>The genome of broomcorn millet.</title>
        <authorList>
            <person name="Zou C."/>
            <person name="Miki D."/>
            <person name="Li D."/>
            <person name="Tang Q."/>
            <person name="Xiao L."/>
            <person name="Rajput S."/>
            <person name="Deng P."/>
            <person name="Jia W."/>
            <person name="Huang R."/>
            <person name="Zhang M."/>
            <person name="Sun Y."/>
            <person name="Hu J."/>
            <person name="Fu X."/>
            <person name="Schnable P.S."/>
            <person name="Li F."/>
            <person name="Zhang H."/>
            <person name="Feng B."/>
            <person name="Zhu X."/>
            <person name="Liu R."/>
            <person name="Schnable J.C."/>
            <person name="Zhu J.-K."/>
            <person name="Zhang H."/>
        </authorList>
    </citation>
    <scope>NUCLEOTIDE SEQUENCE [LARGE SCALE GENOMIC DNA]</scope>
</reference>
<dbReference type="CDD" id="cd15798">
    <property type="entry name" value="PMEI-like_3"/>
    <property type="match status" value="1"/>
</dbReference>
<dbReference type="SUPFAM" id="SSF101148">
    <property type="entry name" value="Plant invertase/pectin methylesterase inhibitor"/>
    <property type="match status" value="1"/>
</dbReference>
<dbReference type="Pfam" id="PF04043">
    <property type="entry name" value="PMEI"/>
    <property type="match status" value="1"/>
</dbReference>
<organism evidence="2 3">
    <name type="scientific">Panicum miliaceum</name>
    <name type="common">Proso millet</name>
    <name type="synonym">Broomcorn millet</name>
    <dbReference type="NCBI Taxonomy" id="4540"/>
    <lineage>
        <taxon>Eukaryota</taxon>
        <taxon>Viridiplantae</taxon>
        <taxon>Streptophyta</taxon>
        <taxon>Embryophyta</taxon>
        <taxon>Tracheophyta</taxon>
        <taxon>Spermatophyta</taxon>
        <taxon>Magnoliopsida</taxon>
        <taxon>Liliopsida</taxon>
        <taxon>Poales</taxon>
        <taxon>Poaceae</taxon>
        <taxon>PACMAD clade</taxon>
        <taxon>Panicoideae</taxon>
        <taxon>Panicodae</taxon>
        <taxon>Paniceae</taxon>
        <taxon>Panicinae</taxon>
        <taxon>Panicum</taxon>
        <taxon>Panicum sect. Panicum</taxon>
    </lineage>
</organism>
<name>A0A3L6R0F6_PANMI</name>
<dbReference type="AlphaFoldDB" id="A0A3L6R0F6"/>
<dbReference type="Gene3D" id="1.20.140.40">
    <property type="entry name" value="Invertase/pectin methylesterase inhibitor family protein"/>
    <property type="match status" value="1"/>
</dbReference>
<evidence type="ECO:0000259" key="1">
    <source>
        <dbReference type="Pfam" id="PF04043"/>
    </source>
</evidence>
<protein>
    <submittedName>
        <fullName evidence="2">21 kDa protein-like</fullName>
    </submittedName>
</protein>
<dbReference type="InterPro" id="IPR035513">
    <property type="entry name" value="Invertase/methylesterase_inhib"/>
</dbReference>
<evidence type="ECO:0000313" key="3">
    <source>
        <dbReference type="Proteomes" id="UP000275267"/>
    </source>
</evidence>
<dbReference type="InterPro" id="IPR006501">
    <property type="entry name" value="Pectinesterase_inhib_dom"/>
</dbReference>
<dbReference type="OrthoDB" id="691801at2759"/>
<dbReference type="EMBL" id="PQIB02000010">
    <property type="protein sequence ID" value="RLM92458.1"/>
    <property type="molecule type" value="Genomic_DNA"/>
</dbReference>
<comment type="caution">
    <text evidence="2">The sequence shown here is derived from an EMBL/GenBank/DDBJ whole genome shotgun (WGS) entry which is preliminary data.</text>
</comment>
<accession>A0A3L6R0F6</accession>
<dbReference type="STRING" id="4540.A0A3L6R0F6"/>
<proteinExistence type="predicted"/>
<sequence length="238" mass="24392">MDNLKECSVIPTVPVFQFPHARGGEGKAACRGGRGGGGVLTVGGRASGGGAAPAVGKTAIQARGSSTRGLGSCGEVDGCKGGAGGGGGRARLLRAHALPVHSGLALASANLKLAALCPLVARIPPPSSAGLNDCVEAIALAGRLRGVEQAVGLEVLWRVDDKLTWLSAAMTDKDTCADGLWPWNSALASVSAELRARVRRAKQYTSIALALVNMLIETLRAQNVHGHMRPAQRLVLQQ</sequence>
<feature type="domain" description="Pectinesterase inhibitor" evidence="1">
    <location>
        <begin position="128"/>
        <end position="211"/>
    </location>
</feature>
<gene>
    <name evidence="2" type="ORF">C2845_PM08G03450</name>
</gene>